<dbReference type="STRING" id="1202785.A946_08455"/>
<reference evidence="12" key="3">
    <citation type="submission" date="2019-03" db="EMBL/GenBank/DDBJ databases">
        <title>Complete genome of Methylacidiphilum kamchatkense Kam1.</title>
        <authorList>
            <person name="Kruse T."/>
            <person name="Murarilal Ratnadevi C."/>
            <person name="Erikstad H.-A."/>
            <person name="Birkeland N.-K."/>
        </authorList>
    </citation>
    <scope>NUCLEOTIDE SEQUENCE [LARGE SCALE GENOMIC DNA]</scope>
    <source>
        <strain evidence="12">kam1</strain>
    </source>
</reference>
<evidence type="ECO:0000256" key="6">
    <source>
        <dbReference type="ARBA" id="ARBA00022679"/>
    </source>
</evidence>
<dbReference type="CDD" id="cd02516">
    <property type="entry name" value="CDP-ME_synthetase"/>
    <property type="match status" value="1"/>
</dbReference>
<dbReference type="Pfam" id="PF01128">
    <property type="entry name" value="IspD"/>
    <property type="match status" value="1"/>
</dbReference>
<dbReference type="RefSeq" id="WP_039721809.1">
    <property type="nucleotide sequence ID" value="NZ_CP037899.1"/>
</dbReference>
<dbReference type="InterPro" id="IPR029044">
    <property type="entry name" value="Nucleotide-diphossugar_trans"/>
</dbReference>
<dbReference type="EMBL" id="JQNX01000006">
    <property type="protein sequence ID" value="KIE58200.1"/>
    <property type="molecule type" value="Genomic_DNA"/>
</dbReference>
<dbReference type="FunFam" id="3.90.550.10:FF:000003">
    <property type="entry name" value="2-C-methyl-D-erythritol 4-phosphate cytidylyltransferase"/>
    <property type="match status" value="1"/>
</dbReference>
<evidence type="ECO:0000313" key="11">
    <source>
        <dbReference type="Proteomes" id="UP000031594"/>
    </source>
</evidence>
<dbReference type="OrthoDB" id="9806837at2"/>
<keyword evidence="7 10" id="KW-0548">Nucleotidyltransferase</keyword>
<dbReference type="Proteomes" id="UP000315925">
    <property type="component" value="Chromosome"/>
</dbReference>
<keyword evidence="9" id="KW-0418">Kinase</keyword>
<evidence type="ECO:0000256" key="2">
    <source>
        <dbReference type="ARBA" id="ARBA00004787"/>
    </source>
</evidence>
<evidence type="ECO:0000256" key="8">
    <source>
        <dbReference type="ARBA" id="ARBA00023229"/>
    </source>
</evidence>
<keyword evidence="11" id="KW-1185">Reference proteome</keyword>
<dbReference type="PANTHER" id="PTHR32125:SF4">
    <property type="entry name" value="2-C-METHYL-D-ERYTHRITOL 4-PHOSPHATE CYTIDYLYLTRANSFERASE, CHLOROPLASTIC"/>
    <property type="match status" value="1"/>
</dbReference>
<reference evidence="9 11" key="1">
    <citation type="submission" date="2014-08" db="EMBL/GenBank/DDBJ databases">
        <title>Methylacidiphilum kamchatkense strain Kam1 draft genome sequence.</title>
        <authorList>
            <person name="Birkeland N.-K."/>
            <person name="Erikstad H.A."/>
        </authorList>
    </citation>
    <scope>NUCLEOTIDE SEQUENCE [LARGE SCALE GENOMIC DNA]</scope>
    <source>
        <strain evidence="9 11">Kam1</strain>
    </source>
</reference>
<dbReference type="PANTHER" id="PTHR32125">
    <property type="entry name" value="2-C-METHYL-D-ERYTHRITOL 4-PHOSPHATE CYTIDYLYLTRANSFERASE, CHLOROPLASTIC"/>
    <property type="match status" value="1"/>
</dbReference>
<comment type="pathway">
    <text evidence="2">Isoprenoid biosynthesis; isopentenyl diphosphate biosynthesis via DXP pathway; isopentenyl diphosphate from 1-deoxy-D-xylulose 5-phosphate: step 2/6.</text>
</comment>
<dbReference type="InterPro" id="IPR001228">
    <property type="entry name" value="IspD"/>
</dbReference>
<dbReference type="UniPathway" id="UPA00056">
    <property type="reaction ID" value="UER00093"/>
</dbReference>
<evidence type="ECO:0000256" key="3">
    <source>
        <dbReference type="ARBA" id="ARBA00009789"/>
    </source>
</evidence>
<comment type="similarity">
    <text evidence="3">Belongs to the IspD/TarI cytidylyltransferase family. IspD subfamily.</text>
</comment>
<dbReference type="KEGG" id="mkc:kam1_853"/>
<keyword evidence="6 10" id="KW-0808">Transferase</keyword>
<dbReference type="Gene3D" id="3.90.550.10">
    <property type="entry name" value="Spore Coat Polysaccharide Biosynthesis Protein SpsA, Chain A"/>
    <property type="match status" value="1"/>
</dbReference>
<dbReference type="Proteomes" id="UP000031594">
    <property type="component" value="Unassembled WGS sequence"/>
</dbReference>
<dbReference type="GO" id="GO:0050518">
    <property type="term" value="F:2-C-methyl-D-erythritol 4-phosphate cytidylyltransferase activity"/>
    <property type="evidence" value="ECO:0007669"/>
    <property type="project" value="UniProtKB-EC"/>
</dbReference>
<dbReference type="PROSITE" id="PS01295">
    <property type="entry name" value="ISPD"/>
    <property type="match status" value="1"/>
</dbReference>
<evidence type="ECO:0000256" key="4">
    <source>
        <dbReference type="ARBA" id="ARBA00012526"/>
    </source>
</evidence>
<reference evidence="10" key="2">
    <citation type="journal article" date="2019" name="BMC Genomics">
        <title>Complete genome sequence analysis of the thermoacidophilic verrucomicrobial methanotroph 'Candidatus Methylacidiphilum kamchatkense' strain Kam1 and comparison with its closest relatives.</title>
        <authorList>
            <person name="Kruse T."/>
            <person name="Ratnadevi C.M."/>
            <person name="Erikstad H.A."/>
            <person name="Birkeland N.K."/>
        </authorList>
    </citation>
    <scope>NUCLEOTIDE SEQUENCE</scope>
    <source>
        <strain evidence="10">Kam1</strain>
    </source>
</reference>
<dbReference type="GO" id="GO:0019288">
    <property type="term" value="P:isopentenyl diphosphate biosynthetic process, methylerythritol 4-phosphate pathway"/>
    <property type="evidence" value="ECO:0007669"/>
    <property type="project" value="UniProtKB-UniPathway"/>
</dbReference>
<dbReference type="GO" id="GO:0016301">
    <property type="term" value="F:kinase activity"/>
    <property type="evidence" value="ECO:0007669"/>
    <property type="project" value="UniProtKB-KW"/>
</dbReference>
<evidence type="ECO:0000256" key="5">
    <source>
        <dbReference type="ARBA" id="ARBA00019056"/>
    </source>
</evidence>
<dbReference type="EC" id="2.7.7.60" evidence="4"/>
<evidence type="ECO:0000313" key="10">
    <source>
        <dbReference type="EMBL" id="QDQ42095.1"/>
    </source>
</evidence>
<comment type="catalytic activity">
    <reaction evidence="1">
        <text>2-C-methyl-D-erythritol 4-phosphate + CTP + H(+) = 4-CDP-2-C-methyl-D-erythritol + diphosphate</text>
        <dbReference type="Rhea" id="RHEA:13429"/>
        <dbReference type="ChEBI" id="CHEBI:15378"/>
        <dbReference type="ChEBI" id="CHEBI:33019"/>
        <dbReference type="ChEBI" id="CHEBI:37563"/>
        <dbReference type="ChEBI" id="CHEBI:57823"/>
        <dbReference type="ChEBI" id="CHEBI:58262"/>
        <dbReference type="EC" id="2.7.7.60"/>
    </reaction>
</comment>
<dbReference type="AlphaFoldDB" id="A0A0C1V3B4"/>
<dbReference type="InterPro" id="IPR034683">
    <property type="entry name" value="IspD/TarI"/>
</dbReference>
<dbReference type="InterPro" id="IPR050088">
    <property type="entry name" value="IspD/TarI_cytidylyltransf_bact"/>
</dbReference>
<proteinExistence type="inferred from homology"/>
<dbReference type="NCBIfam" id="TIGR00453">
    <property type="entry name" value="ispD"/>
    <property type="match status" value="1"/>
</dbReference>
<evidence type="ECO:0000313" key="12">
    <source>
        <dbReference type="Proteomes" id="UP000315925"/>
    </source>
</evidence>
<dbReference type="InterPro" id="IPR018294">
    <property type="entry name" value="ISPD_synthase_CS"/>
</dbReference>
<sequence>MNAFIGTILVAAGQSKRMGFDKIFKPFANGLCPLEICLHRILSSPLVGQIVVVVSKENLERATEKISTLCHGKDVKIALGGKERQDSVYQGLLALDPLWEYVMVHDSARPFIREELISVVFQAAREMGAAVCGKPCSDTLKEVDMDGKILKTLDRSKIWTVQTPQIFKRSLLEKAYKALQNQGDIVTDDASAVERIGGTVKIVFYKGNNMKMTLQEDWDIANLLLQKEKFN</sequence>
<accession>A0A0C1V3B4</accession>
<evidence type="ECO:0000256" key="1">
    <source>
        <dbReference type="ARBA" id="ARBA00001282"/>
    </source>
</evidence>
<protein>
    <recommendedName>
        <fullName evidence="5">2-C-methyl-D-erythritol 4-phosphate cytidylyltransferase</fullName>
        <ecNumber evidence="4">2.7.7.60</ecNumber>
    </recommendedName>
</protein>
<organism evidence="10 12">
    <name type="scientific">Methylacidiphilum kamchatkense Kam1</name>
    <dbReference type="NCBI Taxonomy" id="1202785"/>
    <lineage>
        <taxon>Bacteria</taxon>
        <taxon>Pseudomonadati</taxon>
        <taxon>Verrucomicrobiota</taxon>
        <taxon>Methylacidiphilae</taxon>
        <taxon>Methylacidiphilales</taxon>
        <taxon>Methylacidiphilaceae</taxon>
        <taxon>Methylacidiphilum (ex Ratnadevi et al. 2023)</taxon>
    </lineage>
</organism>
<keyword evidence="8" id="KW-0414">Isoprene biosynthesis</keyword>
<dbReference type="EMBL" id="CP037899">
    <property type="protein sequence ID" value="QDQ42095.1"/>
    <property type="molecule type" value="Genomic_DNA"/>
</dbReference>
<evidence type="ECO:0000313" key="9">
    <source>
        <dbReference type="EMBL" id="KIE58200.1"/>
    </source>
</evidence>
<gene>
    <name evidence="9" type="ORF">A946_08455</name>
    <name evidence="10" type="ORF">kam1_853</name>
</gene>
<name>A0A0C1V3B4_9BACT</name>
<dbReference type="SUPFAM" id="SSF53448">
    <property type="entry name" value="Nucleotide-diphospho-sugar transferases"/>
    <property type="match status" value="1"/>
</dbReference>
<evidence type="ECO:0000256" key="7">
    <source>
        <dbReference type="ARBA" id="ARBA00022695"/>
    </source>
</evidence>